<evidence type="ECO:0000313" key="9">
    <source>
        <dbReference type="EMBL" id="MBP1465742.1"/>
    </source>
</evidence>
<evidence type="ECO:0000259" key="8">
    <source>
        <dbReference type="Pfam" id="PF16889"/>
    </source>
</evidence>
<protein>
    <submittedName>
        <fullName evidence="9">Heparinase II/III family protein</fullName>
    </submittedName>
</protein>
<evidence type="ECO:0000256" key="1">
    <source>
        <dbReference type="ARBA" id="ARBA00004418"/>
    </source>
</evidence>
<comment type="caution">
    <text evidence="9">The sequence shown here is derived from an EMBL/GenBank/DDBJ whole genome shotgun (WGS) entry which is preliminary data.</text>
</comment>
<dbReference type="PANTHER" id="PTHR39210:SF1">
    <property type="entry name" value="HEPARIN-SULFATE LYASE"/>
    <property type="match status" value="1"/>
</dbReference>
<dbReference type="Pfam" id="PF07940">
    <property type="entry name" value="Hepar_II_III_C"/>
    <property type="match status" value="1"/>
</dbReference>
<dbReference type="InterPro" id="IPR031680">
    <property type="entry name" value="Hepar_II_III_N"/>
</dbReference>
<dbReference type="Gene3D" id="1.50.10.100">
    <property type="entry name" value="Chondroitin AC/alginate lyase"/>
    <property type="match status" value="1"/>
</dbReference>
<evidence type="ECO:0000256" key="3">
    <source>
        <dbReference type="ARBA" id="ARBA00022764"/>
    </source>
</evidence>
<dbReference type="InterPro" id="IPR028098">
    <property type="entry name" value="Glyco_trans_4-like_N"/>
</dbReference>
<feature type="domain" description="Heparin-sulfate lyase N-terminal" evidence="8">
    <location>
        <begin position="158"/>
        <end position="369"/>
    </location>
</feature>
<dbReference type="SUPFAM" id="SSF53756">
    <property type="entry name" value="UDP-Glycosyltransferase/glycogen phosphorylase"/>
    <property type="match status" value="1"/>
</dbReference>
<evidence type="ECO:0000256" key="4">
    <source>
        <dbReference type="ARBA" id="ARBA00023239"/>
    </source>
</evidence>
<evidence type="ECO:0000259" key="7">
    <source>
        <dbReference type="Pfam" id="PF13579"/>
    </source>
</evidence>
<evidence type="ECO:0000259" key="6">
    <source>
        <dbReference type="Pfam" id="PF07940"/>
    </source>
</evidence>
<keyword evidence="2" id="KW-0732">Signal</keyword>
<dbReference type="SUPFAM" id="SSF48230">
    <property type="entry name" value="Chondroitin AC/alginate lyase"/>
    <property type="match status" value="1"/>
</dbReference>
<proteinExistence type="predicted"/>
<keyword evidence="10" id="KW-1185">Reference proteome</keyword>
<dbReference type="PANTHER" id="PTHR39210">
    <property type="entry name" value="HEPARIN-SULFATE LYASE"/>
    <property type="match status" value="1"/>
</dbReference>
<evidence type="ECO:0000313" key="10">
    <source>
        <dbReference type="Proteomes" id="UP001193081"/>
    </source>
</evidence>
<sequence length="1136" mass="128160">MHTLLKARQIVLLLRHLGFAWLFFRLQYALRQRSGWFARRWPVTTWDQRPFATFLINDDLADPFIYKQYRASQAPQFFFDPAQRLAYQALLGQWDDHGEETPQYLVKQLRQGQGHFFEHHWWQTGFPPNWHRNALTGEATPPDTHWSKLGDFGHGDIKVIWEPGRFGWAYALVRAYWRTGDESYAETFWQLLEHWCNHNQPYQGVHWRCGQETTFRVMAWCFALYGFAFASSSTPARIQQLAQMIALSAERIASNLSYALSQRNNHGVSEGVGLWTIGLLFPEFREAATWRERGRQVLEELAEQLIADDGAFSQHSMNYHRVMLHDYLWAVRLGECNHQRFSPTLHERVRTSARFLHAFLQPATGSVPRYGANDGALVLPLTNCDHRDFRPLIQSALYLLEGVRTLAPGAWDEELLWLSGPAALEAPKECAKPPSLQADASGYYLIRDAASSIFIRCGSFRQRPGHADLLHLDLWYQGQNIALDPGTYSYNAPPPWDDPLSRTLHHNSVTVDGLDQMDRVSRFLWLPWISGNVRQQRSSRQSELTYWEGEHSGYQRLASPVSHRRAIVGLGSGTWLVLDDLTGAARHTYRLHWLFDDLPYLSDLNAGRLELSTSNGSYIVQWGAFGAEVASSLVRAGIDDARGWQAPYYLERTPAVSLAAVTDGSRVRYWTLFSALPLTIRTNSHGLHLSGPSLEADCILSEDRTRTIVDRIVLRRPVQDTLLPMSIKVLLLHQAFATPAQAGGTRHYEFAQHLLAQQHACTVVTSNLSYRTGAQLSAYSGLVTEEEVEGLRILRAYTLPVLHRSFVWRVVAFFSFMFTSVIASLRADKVDLVIGTTPPIFQSVSAWLVAVMRRRPFLLEVRDLWPEFAIDIGVLKNPVLIKLSRLLERFLYRVADHILVNSPAYRDYLIARGISSDKVTLIANGVAPDMFDPDRRGEAFRAQWGLDGKFVAMYTGALGLANDIPTIVAAAELLQRHQSIQIVLVGDGKERTALEAQVLQRGLTNVLFVGAQPKAAMKDVIAAADVCIATLQNIPMFTTTYPNKVFDYMAAGRPTILAIDGVIRQVIDAAQGGVFVPPGDPASLAVAVLALSTNPETGAIMGHNARRYVTQHFNRADQAKEFERLLISLSNRQNID</sequence>
<dbReference type="RefSeq" id="WP_135477770.1">
    <property type="nucleotide sequence ID" value="NZ_SIJK02000011.1"/>
</dbReference>
<dbReference type="Gene3D" id="2.70.98.70">
    <property type="match status" value="1"/>
</dbReference>
<gene>
    <name evidence="9" type="ORF">EYB53_008495</name>
</gene>
<dbReference type="InterPro" id="IPR008929">
    <property type="entry name" value="Chondroitin_lyas"/>
</dbReference>
<feature type="domain" description="Glycosyl transferase family 1" evidence="5">
    <location>
        <begin position="939"/>
        <end position="1107"/>
    </location>
</feature>
<organism evidence="9 10">
    <name type="scientific">Candidatus Chloroploca mongolica</name>
    <dbReference type="NCBI Taxonomy" id="2528176"/>
    <lineage>
        <taxon>Bacteria</taxon>
        <taxon>Bacillati</taxon>
        <taxon>Chloroflexota</taxon>
        <taxon>Chloroflexia</taxon>
        <taxon>Chloroflexales</taxon>
        <taxon>Chloroflexineae</taxon>
        <taxon>Oscillochloridaceae</taxon>
        <taxon>Candidatus Chloroploca</taxon>
    </lineage>
</organism>
<reference evidence="9 10" key="1">
    <citation type="submission" date="2021-03" db="EMBL/GenBank/DDBJ databases">
        <authorList>
            <person name="Grouzdev D.S."/>
        </authorList>
    </citation>
    <scope>NUCLEOTIDE SEQUENCE [LARGE SCALE GENOMIC DNA]</scope>
    <source>
        <strain evidence="9 10">M50-1</strain>
    </source>
</reference>
<evidence type="ECO:0000256" key="2">
    <source>
        <dbReference type="ARBA" id="ARBA00022729"/>
    </source>
</evidence>
<dbReference type="Pfam" id="PF13579">
    <property type="entry name" value="Glyco_trans_4_4"/>
    <property type="match status" value="1"/>
</dbReference>
<accession>A0ABS4D8I6</accession>
<dbReference type="Pfam" id="PF00534">
    <property type="entry name" value="Glycos_transf_1"/>
    <property type="match status" value="1"/>
</dbReference>
<dbReference type="InterPro" id="IPR012480">
    <property type="entry name" value="Hepar_II_III_C"/>
</dbReference>
<dbReference type="Gene3D" id="3.40.50.2000">
    <property type="entry name" value="Glycogen Phosphorylase B"/>
    <property type="match status" value="2"/>
</dbReference>
<name>A0ABS4D8I6_9CHLR</name>
<feature type="domain" description="Glycosyltransferase subfamily 4-like N-terminal" evidence="7">
    <location>
        <begin position="745"/>
        <end position="925"/>
    </location>
</feature>
<dbReference type="Pfam" id="PF16889">
    <property type="entry name" value="Hepar_II_III_N"/>
    <property type="match status" value="1"/>
</dbReference>
<dbReference type="Proteomes" id="UP001193081">
    <property type="component" value="Unassembled WGS sequence"/>
</dbReference>
<feature type="domain" description="Heparinase II/III-like C-terminal" evidence="6">
    <location>
        <begin position="433"/>
        <end position="599"/>
    </location>
</feature>
<keyword evidence="4" id="KW-0456">Lyase</keyword>
<evidence type="ECO:0000259" key="5">
    <source>
        <dbReference type="Pfam" id="PF00534"/>
    </source>
</evidence>
<keyword evidence="3" id="KW-0574">Periplasm</keyword>
<dbReference type="CDD" id="cd03794">
    <property type="entry name" value="GT4_WbuB-like"/>
    <property type="match status" value="1"/>
</dbReference>
<dbReference type="EMBL" id="SIJK02000011">
    <property type="protein sequence ID" value="MBP1465742.1"/>
    <property type="molecule type" value="Genomic_DNA"/>
</dbReference>
<comment type="subcellular location">
    <subcellularLocation>
        <location evidence="1">Periplasm</location>
    </subcellularLocation>
</comment>
<dbReference type="InterPro" id="IPR001296">
    <property type="entry name" value="Glyco_trans_1"/>
</dbReference>